<accession>A0AAN5VQ31</accession>
<reference evidence="1" key="2">
    <citation type="submission" date="2021-06" db="EMBL/GenBank/DDBJ databases">
        <authorList>
            <consortium name="NCBI Pathogen Detection Project"/>
        </authorList>
    </citation>
    <scope>NUCLEOTIDE SEQUENCE</scope>
    <source>
        <strain evidence="1">HN1000</strain>
    </source>
</reference>
<evidence type="ECO:0000313" key="2">
    <source>
        <dbReference type="Proteomes" id="UP000878956"/>
    </source>
</evidence>
<name>A0AAN5VQ31_CLODI</name>
<gene>
    <name evidence="1" type="ORF">KRM00_003265</name>
</gene>
<dbReference type="Proteomes" id="UP000878956">
    <property type="component" value="Unassembled WGS sequence"/>
</dbReference>
<dbReference type="Gene3D" id="1.10.3230.30">
    <property type="entry name" value="Phage gp6-like head-tail connector protein"/>
    <property type="match status" value="1"/>
</dbReference>
<comment type="caution">
    <text evidence="1">The sequence shown here is derived from an EMBL/GenBank/DDBJ whole genome shotgun (WGS) entry which is preliminary data.</text>
</comment>
<dbReference type="InterPro" id="IPR006450">
    <property type="entry name" value="Phage_HK97_gp6-like"/>
</dbReference>
<proteinExistence type="predicted"/>
<protein>
    <submittedName>
        <fullName evidence="1">Phage gp6-like head-tail connector protein</fullName>
    </submittedName>
</protein>
<sequence length="88" mass="10158">MLDEVKLYLKIDNDEDDNLLKSLIESAKVYLINAGCKIYEENDLSKLAINLLVGHWYENREVMGKADKLAFSLESIIIQLKYSYEVSI</sequence>
<dbReference type="CDD" id="cd08054">
    <property type="entry name" value="gp6"/>
    <property type="match status" value="1"/>
</dbReference>
<reference evidence="1" key="1">
    <citation type="journal article" date="2018" name="Genome Biol.">
        <title>SKESA: strategic k-mer extension for scrupulous assemblies.</title>
        <authorList>
            <person name="Souvorov A."/>
            <person name="Agarwala R."/>
            <person name="Lipman D.J."/>
        </authorList>
    </citation>
    <scope>NUCLEOTIDE SEQUENCE</scope>
    <source>
        <strain evidence="1">HN1000</strain>
    </source>
</reference>
<dbReference type="Pfam" id="PF05135">
    <property type="entry name" value="Phage_connect_1"/>
    <property type="match status" value="1"/>
</dbReference>
<dbReference type="AlphaFoldDB" id="A0AAN5VQ31"/>
<dbReference type="EMBL" id="DAEPXK010000046">
    <property type="protein sequence ID" value="HBH1543733.1"/>
    <property type="molecule type" value="Genomic_DNA"/>
</dbReference>
<dbReference type="NCBIfam" id="TIGR01560">
    <property type="entry name" value="put_DNA_pack"/>
    <property type="match status" value="1"/>
</dbReference>
<dbReference type="InterPro" id="IPR021146">
    <property type="entry name" value="Phage_gp6-like_head-tail"/>
</dbReference>
<organism evidence="1 2">
    <name type="scientific">Clostridioides difficile</name>
    <name type="common">Peptoclostridium difficile</name>
    <dbReference type="NCBI Taxonomy" id="1496"/>
    <lineage>
        <taxon>Bacteria</taxon>
        <taxon>Bacillati</taxon>
        <taxon>Bacillota</taxon>
        <taxon>Clostridia</taxon>
        <taxon>Peptostreptococcales</taxon>
        <taxon>Peptostreptococcaceae</taxon>
        <taxon>Clostridioides</taxon>
    </lineage>
</organism>
<evidence type="ECO:0000313" key="1">
    <source>
        <dbReference type="EMBL" id="HBH1543733.1"/>
    </source>
</evidence>
<dbReference type="RefSeq" id="WP_021415777.1">
    <property type="nucleotide sequence ID" value="NZ_FULL01000006.1"/>
</dbReference>